<dbReference type="GO" id="GO:0003677">
    <property type="term" value="F:DNA binding"/>
    <property type="evidence" value="ECO:0007669"/>
    <property type="project" value="UniProtKB-KW"/>
</dbReference>
<gene>
    <name evidence="1" type="ORF">ATL51_5328</name>
</gene>
<dbReference type="PANTHER" id="PTHR38479">
    <property type="entry name" value="LMO0824 PROTEIN"/>
    <property type="match status" value="1"/>
</dbReference>
<evidence type="ECO:0000313" key="2">
    <source>
        <dbReference type="Proteomes" id="UP000232453"/>
    </source>
</evidence>
<keyword evidence="1" id="KW-0238">DNA-binding</keyword>
<dbReference type="PANTHER" id="PTHR38479:SF2">
    <property type="entry name" value="WINGED HELIX DNA-BINDING DOMAIN-CONTAINING PROTEIN"/>
    <property type="match status" value="1"/>
</dbReference>
<dbReference type="Pfam" id="PF06224">
    <property type="entry name" value="AlkZ-like"/>
    <property type="match status" value="1"/>
</dbReference>
<accession>A0AA44ZS17</accession>
<dbReference type="AlphaFoldDB" id="A0AA44ZS17"/>
<dbReference type="EMBL" id="PHUJ01000003">
    <property type="protein sequence ID" value="PKB33562.1"/>
    <property type="molecule type" value="Genomic_DNA"/>
</dbReference>
<evidence type="ECO:0000313" key="1">
    <source>
        <dbReference type="EMBL" id="PKB33562.1"/>
    </source>
</evidence>
<dbReference type="Proteomes" id="UP000232453">
    <property type="component" value="Unassembled WGS sequence"/>
</dbReference>
<name>A0AA44ZS17_PSEA5</name>
<sequence length="408" mass="43184">MGRGSLRGVTRHVSDAERRARLVTRHRLAPHTRTDDVVAISDDLVALHSTDPVSVYLSAAARMATPSLAPVAAALHEDRTLLRHHAMRRTLWVFSRAHAALAHHAATVDVAAVQRRDLLRQLAADGVDDPQAWYAEAADRVLTLLREHGPTPARAVGVALPDLAARRVTLPGGGTQPAHGRVLLVLGFEGRVLRGEPVGTWVNGQYRWAAADDWVPGGIGAPPPATADDGVRRAAAAGLARAHLRAFGPATRDDLRWWAGWTVATTRTALADVGAVEVGLDDGGTGHLLPDDLDPVADPGPSVALLPSLDPTTMGWKARGWYLDPAHAPLLFDRNGNGGPAVWVDGAVAGTWVQRPDGAVVTRLFGDVDPAARRAVDDAAERLRALLGGARVSARFPAPVQSELLAGP</sequence>
<reference evidence="1 2" key="1">
    <citation type="submission" date="2017-11" db="EMBL/GenBank/DDBJ databases">
        <title>Sequencing the genomes of 1000 actinobacteria strains.</title>
        <authorList>
            <person name="Klenk H.-P."/>
        </authorList>
    </citation>
    <scope>NUCLEOTIDE SEQUENCE [LARGE SCALE GENOMIC DNA]</scope>
    <source>
        <strain evidence="1 2">DSM 44104</strain>
    </source>
</reference>
<comment type="caution">
    <text evidence="1">The sequence shown here is derived from an EMBL/GenBank/DDBJ whole genome shotgun (WGS) entry which is preliminary data.</text>
</comment>
<protein>
    <submittedName>
        <fullName evidence="1">Winged helix DNA-binding protein</fullName>
    </submittedName>
</protein>
<proteinExistence type="predicted"/>
<dbReference type="InterPro" id="IPR009351">
    <property type="entry name" value="AlkZ-like"/>
</dbReference>
<organism evidence="1 2">
    <name type="scientific">Pseudonocardia alni</name>
    <name type="common">Amycolata alni</name>
    <dbReference type="NCBI Taxonomy" id="33907"/>
    <lineage>
        <taxon>Bacteria</taxon>
        <taxon>Bacillati</taxon>
        <taxon>Actinomycetota</taxon>
        <taxon>Actinomycetes</taxon>
        <taxon>Pseudonocardiales</taxon>
        <taxon>Pseudonocardiaceae</taxon>
        <taxon>Pseudonocardia</taxon>
    </lineage>
</organism>